<sequence>MQQIARRIFNRNIKKTLQSSIKKPSEVIGLYQQTKENAKQRFFNADTLVQAEKTPFEVVHQKDIVTLRYYPPLECDSIQVEDGQGGEFTVEVAKKSLPTPLVLVSPLAVNMYIYDLFPKRSLVKYLRARGFELYLVDWGRPGWRQNHFSIETYIADLMPEMMAKVREHSGKQTLSLHGWSFGGMFSAAYSALDKDIKNVALIGAPCDYHANGELGVQYQRISRNLRWLEKRTGWRVHNTKQRWWRSPGWANSMAFKLTNPVGSIQGYLDLLKNLHDEEYIISHATNGAFLDDMVAYPGAVIQDVIQFLWTDNIMAKGELPLRNLRVNYSDVRANLCLITGKHDPIVTTDCGLKLFDHASSEDTFHQEVKGGHMGILSGSKSTTEIWPQVADWLIERS</sequence>
<evidence type="ECO:0000313" key="3">
    <source>
        <dbReference type="Proteomes" id="UP001161389"/>
    </source>
</evidence>
<dbReference type="PANTHER" id="PTHR36837:SF2">
    <property type="entry name" value="POLY(3-HYDROXYALKANOATE) POLYMERASE SUBUNIT PHAC"/>
    <property type="match status" value="1"/>
</dbReference>
<dbReference type="AlphaFoldDB" id="A0AA37W8J9"/>
<organism evidence="2 3">
    <name type="scientific">Litoribrevibacter albus</name>
    <dbReference type="NCBI Taxonomy" id="1473156"/>
    <lineage>
        <taxon>Bacteria</taxon>
        <taxon>Pseudomonadati</taxon>
        <taxon>Pseudomonadota</taxon>
        <taxon>Gammaproteobacteria</taxon>
        <taxon>Oceanospirillales</taxon>
        <taxon>Oceanospirillaceae</taxon>
        <taxon>Litoribrevibacter</taxon>
    </lineage>
</organism>
<proteinExistence type="predicted"/>
<dbReference type="Proteomes" id="UP001161389">
    <property type="component" value="Unassembled WGS sequence"/>
</dbReference>
<dbReference type="InterPro" id="IPR029058">
    <property type="entry name" value="AB_hydrolase_fold"/>
</dbReference>
<dbReference type="InterPro" id="IPR051321">
    <property type="entry name" value="PHA/PHB_synthase"/>
</dbReference>
<dbReference type="PANTHER" id="PTHR36837">
    <property type="entry name" value="POLY(3-HYDROXYALKANOATE) POLYMERASE SUBUNIT PHAC"/>
    <property type="match status" value="1"/>
</dbReference>
<reference evidence="2" key="2">
    <citation type="submission" date="2023-01" db="EMBL/GenBank/DDBJ databases">
        <title>Draft genome sequence of Litoribrevibacter albus strain NBRC 110071.</title>
        <authorList>
            <person name="Sun Q."/>
            <person name="Mori K."/>
        </authorList>
    </citation>
    <scope>NUCLEOTIDE SEQUENCE</scope>
    <source>
        <strain evidence="2">NBRC 110071</strain>
    </source>
</reference>
<comment type="caution">
    <text evidence="2">The sequence shown here is derived from an EMBL/GenBank/DDBJ whole genome shotgun (WGS) entry which is preliminary data.</text>
</comment>
<dbReference type="SUPFAM" id="SSF53474">
    <property type="entry name" value="alpha/beta-Hydrolases"/>
    <property type="match status" value="1"/>
</dbReference>
<dbReference type="RefSeq" id="WP_284381231.1">
    <property type="nucleotide sequence ID" value="NZ_BSNM01000014.1"/>
</dbReference>
<accession>A0AA37W8J9</accession>
<evidence type="ECO:0000313" key="2">
    <source>
        <dbReference type="EMBL" id="GLQ31571.1"/>
    </source>
</evidence>
<name>A0AA37W8J9_9GAMM</name>
<feature type="domain" description="AB hydrolase-1" evidence="1">
    <location>
        <begin position="115"/>
        <end position="377"/>
    </location>
</feature>
<protein>
    <submittedName>
        <fullName evidence="2">Polyhydroxyalkanoate synthase</fullName>
    </submittedName>
</protein>
<evidence type="ECO:0000259" key="1">
    <source>
        <dbReference type="Pfam" id="PF00561"/>
    </source>
</evidence>
<dbReference type="InterPro" id="IPR000073">
    <property type="entry name" value="AB_hydrolase_1"/>
</dbReference>
<dbReference type="Gene3D" id="3.40.50.1820">
    <property type="entry name" value="alpha/beta hydrolase"/>
    <property type="match status" value="1"/>
</dbReference>
<dbReference type="EMBL" id="BSNM01000014">
    <property type="protein sequence ID" value="GLQ31571.1"/>
    <property type="molecule type" value="Genomic_DNA"/>
</dbReference>
<reference evidence="2" key="1">
    <citation type="journal article" date="2014" name="Int. J. Syst. Evol. Microbiol.">
        <title>Complete genome sequence of Corynebacterium casei LMG S-19264T (=DSM 44701T), isolated from a smear-ripened cheese.</title>
        <authorList>
            <consortium name="US DOE Joint Genome Institute (JGI-PGF)"/>
            <person name="Walter F."/>
            <person name="Albersmeier A."/>
            <person name="Kalinowski J."/>
            <person name="Ruckert C."/>
        </authorList>
    </citation>
    <scope>NUCLEOTIDE SEQUENCE</scope>
    <source>
        <strain evidence="2">NBRC 110071</strain>
    </source>
</reference>
<gene>
    <name evidence="2" type="primary">phaC1_1</name>
    <name evidence="2" type="ORF">GCM10007876_20500</name>
</gene>
<keyword evidence="3" id="KW-1185">Reference proteome</keyword>
<dbReference type="Pfam" id="PF00561">
    <property type="entry name" value="Abhydrolase_1"/>
    <property type="match status" value="1"/>
</dbReference>